<evidence type="ECO:0000313" key="2">
    <source>
        <dbReference type="EMBL" id="QNI30913.1"/>
    </source>
</evidence>
<protein>
    <recommendedName>
        <fullName evidence="4">Ig-like domain-containing protein</fullName>
    </recommendedName>
</protein>
<evidence type="ECO:0008006" key="4">
    <source>
        <dbReference type="Google" id="ProtNLM"/>
    </source>
</evidence>
<dbReference type="EMBL" id="CP060394">
    <property type="protein sequence ID" value="QNI30913.1"/>
    <property type="molecule type" value="Genomic_DNA"/>
</dbReference>
<keyword evidence="1" id="KW-0732">Signal</keyword>
<accession>A0A7G8BEE3</accession>
<evidence type="ECO:0000313" key="3">
    <source>
        <dbReference type="Proteomes" id="UP000515312"/>
    </source>
</evidence>
<feature type="chain" id="PRO_5028894887" description="Ig-like domain-containing protein" evidence="1">
    <location>
        <begin position="27"/>
        <end position="1119"/>
    </location>
</feature>
<organism evidence="2 3">
    <name type="scientific">Alloacidobacterium dinghuense</name>
    <dbReference type="NCBI Taxonomy" id="2763107"/>
    <lineage>
        <taxon>Bacteria</taxon>
        <taxon>Pseudomonadati</taxon>
        <taxon>Acidobacteriota</taxon>
        <taxon>Terriglobia</taxon>
        <taxon>Terriglobales</taxon>
        <taxon>Acidobacteriaceae</taxon>
        <taxon>Alloacidobacterium</taxon>
    </lineage>
</organism>
<dbReference type="KEGG" id="adin:H7849_17585"/>
<reference evidence="2 3" key="1">
    <citation type="submission" date="2020-08" db="EMBL/GenBank/DDBJ databases">
        <title>Edaphobacter telluris sp. nov. and Acidobacterium dinghuensis sp. nov., two acidobacteria isolated from forest soil.</title>
        <authorList>
            <person name="Fu J."/>
            <person name="Qiu L."/>
        </authorList>
    </citation>
    <scope>NUCLEOTIDE SEQUENCE [LARGE SCALE GENOMIC DNA]</scope>
    <source>
        <strain evidence="2">4Y35</strain>
    </source>
</reference>
<keyword evidence="3" id="KW-1185">Reference proteome</keyword>
<sequence>MKRVYRPIGIILFVLSLLSLAGQAKAAVVVSPSSVQVKPGAQVQFSATGATIVVWGLSGAGCSGISCGQIDSSGLYTAPAAAPNPPTVTVTATSILDGTMGTATVTIGSATTVAVSISPTSATLSVKGQQQFKATVTGSSNTAVNWTVSGIGCVSGSCGTITSAGLYTAPAIIPNPALASVTATSVADTTKSASATVVIEAASSISVAVSPTTAQVPAGGQQQFTATVSGTTNTAVTWSLTGCSGAACGSISNFGLYTAPATVPASPTVTVVATSAAAPSQSGSAHVTIVAASVLTISPSNPQVKPGAQIQFSATGPQSGVVLWSVTGNGCFGITCGQISSTGLYTAPTTAPSPNTVVVTATSLSNATIKGSTTVTISAPSSVSVSLTPTTAQVNVSAQQQFKATVTGSTNTAVTWSVTGLGCTGSTCGTISTAGLYTAPSTVPNPSFVTVTATSSADSTKSASATVIIMQQISVAVTPNPVQVAENASQQFTAKVTGAANTAVTWTLHGSGCSGSACGTITASGLYTAPASVPNPAQVTVTATSVADGITTGTATVTVIVPVIVTVSPTNAIVAVSTTQQFRSSVAGSSNTAVTWSVSGTGCSGSTCGTISTAGLYTAPASLPSPATVTVKATSQANTSASASATVTLVSTNNSKLDGQYAFFFTGFDSNGVYQAAGSFTANGQGRITTGTEDVNNVAAPATDLAITGTYTVSSDNRGTMTINSPLGAFTYKFALNLLGNKGRFVSFDQSGVRGSGVILKQDPTAFDPSVLANGYVMGLSGSDMGGARVGALGLMFPDGIGFIAGSTLDVNDGGSVSPTFASFNGIYTVDSTGRGTATLLIPGFGGGTVDFALYVVSANEFLMVSVDPIFQNGVIIGGPAVLQNGAPFTSSSFKGGSIFNLSGTNGSAPEDMVGRLQFDGTVNVGVTFDQNNGGNITVGGSMTGAYDLELNGRGTLNLNSPSTGPIIWYVYATGPNQGFVMDASTAAASVGQMDPVTIVPPFSNSDALGTYLLGSGEPIVQAVPLYSGESSFDGSSNVRGQGTLAGAEDISKSSALSPNQTLAGTYSVSAVSNNGRGSILLTSPSAATIALWVISPSEMVGLDVDATVTQPTILHFEQ</sequence>
<feature type="signal peptide" evidence="1">
    <location>
        <begin position="1"/>
        <end position="26"/>
    </location>
</feature>
<dbReference type="RefSeq" id="WP_186741130.1">
    <property type="nucleotide sequence ID" value="NZ_CP060394.1"/>
</dbReference>
<evidence type="ECO:0000256" key="1">
    <source>
        <dbReference type="SAM" id="SignalP"/>
    </source>
</evidence>
<name>A0A7G8BEE3_9BACT</name>
<gene>
    <name evidence="2" type="ORF">H7849_17585</name>
</gene>
<dbReference type="AlphaFoldDB" id="A0A7G8BEE3"/>
<proteinExistence type="predicted"/>
<dbReference type="Gene3D" id="2.60.40.1080">
    <property type="match status" value="1"/>
</dbReference>
<dbReference type="Proteomes" id="UP000515312">
    <property type="component" value="Chromosome"/>
</dbReference>